<evidence type="ECO:0000256" key="3">
    <source>
        <dbReference type="ARBA" id="ARBA00022729"/>
    </source>
</evidence>
<feature type="domain" description="Bacterial surface antigen (D15)" evidence="6">
    <location>
        <begin position="248"/>
        <end position="526"/>
    </location>
</feature>
<keyword evidence="5" id="KW-0998">Cell outer membrane</keyword>
<dbReference type="InterPro" id="IPR039910">
    <property type="entry name" value="D15-like"/>
</dbReference>
<evidence type="ECO:0000256" key="5">
    <source>
        <dbReference type="ARBA" id="ARBA00023237"/>
    </source>
</evidence>
<dbReference type="Gene3D" id="2.40.160.50">
    <property type="entry name" value="membrane protein fhac: a member of the omp85/tpsb transporter family"/>
    <property type="match status" value="1"/>
</dbReference>
<proteinExistence type="predicted"/>
<dbReference type="AlphaFoldDB" id="A0A645B8F6"/>
<evidence type="ECO:0000313" key="7">
    <source>
        <dbReference type="EMBL" id="MPM61338.1"/>
    </source>
</evidence>
<dbReference type="InterPro" id="IPR000184">
    <property type="entry name" value="Bac_surfAg_D15"/>
</dbReference>
<evidence type="ECO:0000256" key="4">
    <source>
        <dbReference type="ARBA" id="ARBA00023136"/>
    </source>
</evidence>
<comment type="caution">
    <text evidence="7">The sequence shown here is derived from an EMBL/GenBank/DDBJ whole genome shotgun (WGS) entry which is preliminary data.</text>
</comment>
<name>A0A645B8F6_9ZZZZ</name>
<evidence type="ECO:0000259" key="6">
    <source>
        <dbReference type="Pfam" id="PF01103"/>
    </source>
</evidence>
<reference evidence="7" key="1">
    <citation type="submission" date="2019-08" db="EMBL/GenBank/DDBJ databases">
        <authorList>
            <person name="Kucharzyk K."/>
            <person name="Murdoch R.W."/>
            <person name="Higgins S."/>
            <person name="Loffler F."/>
        </authorList>
    </citation>
    <scope>NUCLEOTIDE SEQUENCE</scope>
</reference>
<keyword evidence="3" id="KW-0732">Signal</keyword>
<dbReference type="GO" id="GO:0019867">
    <property type="term" value="C:outer membrane"/>
    <property type="evidence" value="ECO:0007669"/>
    <property type="project" value="InterPro"/>
</dbReference>
<evidence type="ECO:0000256" key="1">
    <source>
        <dbReference type="ARBA" id="ARBA00004370"/>
    </source>
</evidence>
<gene>
    <name evidence="7" type="primary">bamA_34</name>
    <name evidence="7" type="ORF">SDC9_108196</name>
</gene>
<sequence>MKDSGYFYFNPDYLIFEADTTNEEMTLRLGLKTETHANALHTQRIGRITIDQHYSLDNVNTSQDTTLFDDVIFLRNKNKPVIRPEVILRAVYLKKDELYNRRDHNITLNRLMSMGNFKFVQMKFTDNDSTGLLDVAILLTPLPINTFRAEMELVTKSNNYTGPRMNVSLLNRNTFGGSEQLKLNMAGSFEAQLNAINKGLFSYTFNPQLELTFPRLLVPFQLKPSHNIYTPQTRFAFAYNYIKRVNYFDMNSLLFSYGYKWKKNARITHELTPINISNTSLSNESDDFKALLVANPYLKKSYDEQFVAGESYSFTYNDPSTTEKVAQHFLQLRAESAGGLFSLINSISGNHPSPDHPGTILGMVYSQFVRLDADARTYINIGNKDKLAMRFYAGAGKAFGNSASLPYSRQFFSGGPNSVRAFAINSLGPGDYQQQTTGGFLQTGGDIKIEINAEYRFDIYSFLKGALFVDAGNVWLQASNPVNLGNPFRLNSFLSEMAVGSGIGLRLDVSFFVLRFDLATPLRKPWLPSADRWVVNEINPFKADWRRENLMLNIAIGYPF</sequence>
<accession>A0A645B8F6</accession>
<evidence type="ECO:0000256" key="2">
    <source>
        <dbReference type="ARBA" id="ARBA00022692"/>
    </source>
</evidence>
<protein>
    <submittedName>
        <fullName evidence="7">Outer membrane protein assembly factor BamA</fullName>
    </submittedName>
</protein>
<dbReference type="PANTHER" id="PTHR12815:SF47">
    <property type="entry name" value="TRANSLOCATION AND ASSEMBLY MODULE SUBUNIT TAMA"/>
    <property type="match status" value="1"/>
</dbReference>
<dbReference type="Pfam" id="PF01103">
    <property type="entry name" value="Omp85"/>
    <property type="match status" value="1"/>
</dbReference>
<comment type="subcellular location">
    <subcellularLocation>
        <location evidence="1">Membrane</location>
    </subcellularLocation>
</comment>
<dbReference type="PANTHER" id="PTHR12815">
    <property type="entry name" value="SORTING AND ASSEMBLY MACHINERY SAMM50 PROTEIN FAMILY MEMBER"/>
    <property type="match status" value="1"/>
</dbReference>
<organism evidence="7">
    <name type="scientific">bioreactor metagenome</name>
    <dbReference type="NCBI Taxonomy" id="1076179"/>
    <lineage>
        <taxon>unclassified sequences</taxon>
        <taxon>metagenomes</taxon>
        <taxon>ecological metagenomes</taxon>
    </lineage>
</organism>
<keyword evidence="4" id="KW-0472">Membrane</keyword>
<dbReference type="EMBL" id="VSSQ01018283">
    <property type="protein sequence ID" value="MPM61338.1"/>
    <property type="molecule type" value="Genomic_DNA"/>
</dbReference>
<dbReference type="Gene3D" id="3.10.20.310">
    <property type="entry name" value="membrane protein fhac"/>
    <property type="match status" value="1"/>
</dbReference>
<keyword evidence="2" id="KW-0812">Transmembrane</keyword>